<feature type="region of interest" description="Disordered" evidence="2">
    <location>
        <begin position="1"/>
        <end position="27"/>
    </location>
</feature>
<keyword evidence="4" id="KW-1185">Reference proteome</keyword>
<dbReference type="AlphaFoldDB" id="A0A5M3MFM5"/>
<evidence type="ECO:0000256" key="2">
    <source>
        <dbReference type="SAM" id="MobiDB-lite"/>
    </source>
</evidence>
<organism evidence="3 4">
    <name type="scientific">Coniophora puteana (strain RWD-64-598)</name>
    <name type="common">Brown rot fungus</name>
    <dbReference type="NCBI Taxonomy" id="741705"/>
    <lineage>
        <taxon>Eukaryota</taxon>
        <taxon>Fungi</taxon>
        <taxon>Dikarya</taxon>
        <taxon>Basidiomycota</taxon>
        <taxon>Agaricomycotina</taxon>
        <taxon>Agaricomycetes</taxon>
        <taxon>Agaricomycetidae</taxon>
        <taxon>Boletales</taxon>
        <taxon>Coniophorineae</taxon>
        <taxon>Coniophoraceae</taxon>
        <taxon>Coniophora</taxon>
    </lineage>
</organism>
<dbReference type="KEGG" id="cput:CONPUDRAFT_157137"/>
<proteinExistence type="predicted"/>
<keyword evidence="1" id="KW-0560">Oxidoreductase</keyword>
<reference evidence="4" key="1">
    <citation type="journal article" date="2012" name="Science">
        <title>The Paleozoic origin of enzymatic lignin decomposition reconstructed from 31 fungal genomes.</title>
        <authorList>
            <person name="Floudas D."/>
            <person name="Binder M."/>
            <person name="Riley R."/>
            <person name="Barry K."/>
            <person name="Blanchette R.A."/>
            <person name="Henrissat B."/>
            <person name="Martinez A.T."/>
            <person name="Otillar R."/>
            <person name="Spatafora J.W."/>
            <person name="Yadav J.S."/>
            <person name="Aerts A."/>
            <person name="Benoit I."/>
            <person name="Boyd A."/>
            <person name="Carlson A."/>
            <person name="Copeland A."/>
            <person name="Coutinho P.M."/>
            <person name="de Vries R.P."/>
            <person name="Ferreira P."/>
            <person name="Findley K."/>
            <person name="Foster B."/>
            <person name="Gaskell J."/>
            <person name="Glotzer D."/>
            <person name="Gorecki P."/>
            <person name="Heitman J."/>
            <person name="Hesse C."/>
            <person name="Hori C."/>
            <person name="Igarashi K."/>
            <person name="Jurgens J.A."/>
            <person name="Kallen N."/>
            <person name="Kersten P."/>
            <person name="Kohler A."/>
            <person name="Kuees U."/>
            <person name="Kumar T.K.A."/>
            <person name="Kuo A."/>
            <person name="LaButti K."/>
            <person name="Larrondo L.F."/>
            <person name="Lindquist E."/>
            <person name="Ling A."/>
            <person name="Lombard V."/>
            <person name="Lucas S."/>
            <person name="Lundell T."/>
            <person name="Martin R."/>
            <person name="McLaughlin D.J."/>
            <person name="Morgenstern I."/>
            <person name="Morin E."/>
            <person name="Murat C."/>
            <person name="Nagy L.G."/>
            <person name="Nolan M."/>
            <person name="Ohm R.A."/>
            <person name="Patyshakuliyeva A."/>
            <person name="Rokas A."/>
            <person name="Ruiz-Duenas F.J."/>
            <person name="Sabat G."/>
            <person name="Salamov A."/>
            <person name="Samejima M."/>
            <person name="Schmutz J."/>
            <person name="Slot J.C."/>
            <person name="St John F."/>
            <person name="Stenlid J."/>
            <person name="Sun H."/>
            <person name="Sun S."/>
            <person name="Syed K."/>
            <person name="Tsang A."/>
            <person name="Wiebenga A."/>
            <person name="Young D."/>
            <person name="Pisabarro A."/>
            <person name="Eastwood D.C."/>
            <person name="Martin F."/>
            <person name="Cullen D."/>
            <person name="Grigoriev I.V."/>
            <person name="Hibbett D.S."/>
        </authorList>
    </citation>
    <scope>NUCLEOTIDE SEQUENCE [LARGE SCALE GENOMIC DNA]</scope>
    <source>
        <strain evidence="4">RWD-64-598 SS2</strain>
    </source>
</reference>
<dbReference type="PANTHER" id="PTHR35870:SF1">
    <property type="entry name" value="PROTEIN, PUTATIVE (AFU_ORTHOLOGUE AFUA_5G03330)-RELATED"/>
    <property type="match status" value="1"/>
</dbReference>
<gene>
    <name evidence="3" type="ORF">CONPUDRAFT_157137</name>
</gene>
<dbReference type="InterPro" id="IPR025337">
    <property type="entry name" value="Questin_oxidase-like"/>
</dbReference>
<name>A0A5M3MFM5_CONPW</name>
<dbReference type="OMA" id="KRWHIFF"/>
<accession>A0A5M3MFM5</accession>
<sequence>MSFKAAQPLFPPPSGPPSSLSPQRWPGITPDTTRSLLKTLEDNHKRWHIFFDMEKEFHDHASHHLLAIWAMGAQGPVIEAAYQTHCEFQTPAFDSPGPIDHNNFWDHLGNQKYYQAYLAFFREELQKKGFSKTFEEYVFSKKANYNDELVAQGKKHPEMLNRIVDGLFHPYIHVGYGAEFGLLGQAAEGLAMTAIHPALSSDLLPPAFFSEPSIGETISNTVSSLTNLSLDDFLSPSLPDLASLSASKVSVHPFTILARVQTDKRFDNVPAPNPFTLYEDLIGKYGPAIREYAALWQPNTSSPALVASHVEELSWLNVIIYGIAGWKEDGRYNADFFYMHLVTSVLFTPSLLAYLTPSSQSLLLRAYFAVALAWYVIRGRPALHIAPFLRGTSALLTHPTLRGPAPSPSKETLPSPSDALAHTPNAWLPIVQTTLVHPNDHLCKIQRALAHFGSAYGTRERGHWGETELAGAEELDGSLFLRVARLTADRLQWMREGEEREQFDFGGFYATEREKEVHNVAGVDVLV</sequence>
<dbReference type="EMBL" id="JH711583">
    <property type="protein sequence ID" value="EIW77963.1"/>
    <property type="molecule type" value="Genomic_DNA"/>
</dbReference>
<dbReference type="GeneID" id="19203708"/>
<dbReference type="OrthoDB" id="10004862at2759"/>
<comment type="caution">
    <text evidence="3">The sequence shown here is derived from an EMBL/GenBank/DDBJ whole genome shotgun (WGS) entry which is preliminary data.</text>
</comment>
<dbReference type="GO" id="GO:0016491">
    <property type="term" value="F:oxidoreductase activity"/>
    <property type="evidence" value="ECO:0007669"/>
    <property type="project" value="UniProtKB-KW"/>
</dbReference>
<protein>
    <recommendedName>
        <fullName evidence="5">DUF4243 domain-containing protein</fullName>
    </recommendedName>
</protein>
<dbReference type="RefSeq" id="XP_007772252.1">
    <property type="nucleotide sequence ID" value="XM_007774062.1"/>
</dbReference>
<dbReference type="Proteomes" id="UP000053558">
    <property type="component" value="Unassembled WGS sequence"/>
</dbReference>
<evidence type="ECO:0000256" key="1">
    <source>
        <dbReference type="ARBA" id="ARBA00023002"/>
    </source>
</evidence>
<evidence type="ECO:0008006" key="5">
    <source>
        <dbReference type="Google" id="ProtNLM"/>
    </source>
</evidence>
<dbReference type="Pfam" id="PF14027">
    <property type="entry name" value="Questin_oxidase"/>
    <property type="match status" value="1"/>
</dbReference>
<dbReference type="PANTHER" id="PTHR35870">
    <property type="entry name" value="PROTEIN, PUTATIVE (AFU_ORTHOLOGUE AFUA_5G03330)-RELATED"/>
    <property type="match status" value="1"/>
</dbReference>
<evidence type="ECO:0000313" key="3">
    <source>
        <dbReference type="EMBL" id="EIW77963.1"/>
    </source>
</evidence>
<evidence type="ECO:0000313" key="4">
    <source>
        <dbReference type="Proteomes" id="UP000053558"/>
    </source>
</evidence>